<dbReference type="OrthoDB" id="1377350at2"/>
<evidence type="ECO:0000313" key="2">
    <source>
        <dbReference type="EMBL" id="EIY62149.1"/>
    </source>
</evidence>
<organism evidence="2 3">
    <name type="scientific">Bacteroides salyersiae CL02T12C01</name>
    <dbReference type="NCBI Taxonomy" id="997887"/>
    <lineage>
        <taxon>Bacteria</taxon>
        <taxon>Pseudomonadati</taxon>
        <taxon>Bacteroidota</taxon>
        <taxon>Bacteroidia</taxon>
        <taxon>Bacteroidales</taxon>
        <taxon>Bacteroidaceae</taxon>
        <taxon>Bacteroides</taxon>
    </lineage>
</organism>
<dbReference type="EMBL" id="AGXV01000032">
    <property type="protein sequence ID" value="EIY62149.1"/>
    <property type="molecule type" value="Genomic_DNA"/>
</dbReference>
<name>I9HPK8_9BACE</name>
<evidence type="ECO:0000259" key="1">
    <source>
        <dbReference type="Pfam" id="PF21294"/>
    </source>
</evidence>
<gene>
    <name evidence="2" type="ORF">HMPREF1071_02769</name>
</gene>
<sequence length="620" mass="70403">MSNTLLPRFQEEAQSLFIMERFYKKSLIFSLLLIGIFQFVFAQNGTYSKRYYKQQKVTFNRPNGAYTNQLLLEDFGNGKYYTDRDHATIVDSTYQIKFKKGCKVGGTGAAVIVSTPKLKQYTMEYLIKYDNNFESGLHGKQFGFNLGVGYSGGASDAATKNGDGGSVRLQFDAHDDCISNQLYVYYSDMTTEYGCNPGDQKYDMQRGVWNKIKLTVTMETSYEAKDARIEVWCNDEKKIDVTGLSLVRKDEHRLITGICFESFPGGGGIYPTHDNYLYIDDMTWYPGEDNEAFKSTPNELYMRGDALAESLSPLKMQRIVEGFPESYNGNLVTSNTFELITSLKTGSYSFSASENGEDKIQSEDITVNETEGVPVPYRIRVNFDDDIPSVTMEKITGAVLFAPSKKYIITDLNYTGNSTFEVENLQYNGSTWGDPRYRIRLYLEDGSMATYGYMKGSISAPNDDSNSSGYFELFPTTNIDDWFETIDEIKYTGNEFKLSSKRRGEGYDLAPFNMKVVFNPLGNYYHVISDYVDTPPVGISGERGKDIRVYPTFFDKYIMIQGDEDGMSVELYNVSGNKLIQTYTGTSICRLENLDIPRGVYLLRVSTRNNETVTRRVIKY</sequence>
<dbReference type="NCBIfam" id="TIGR04183">
    <property type="entry name" value="Por_Secre_tail"/>
    <property type="match status" value="1"/>
</dbReference>
<accession>I9HPK8</accession>
<dbReference type="Gene3D" id="2.60.120.200">
    <property type="match status" value="1"/>
</dbReference>
<protein>
    <recommendedName>
        <fullName evidence="1">Polysaccharide lyase 14 domain-containing protein</fullName>
    </recommendedName>
</protein>
<dbReference type="Pfam" id="PF21294">
    <property type="entry name" value="Polysacc_lyase_14"/>
    <property type="match status" value="1"/>
</dbReference>
<evidence type="ECO:0000313" key="3">
    <source>
        <dbReference type="Proteomes" id="UP000005150"/>
    </source>
</evidence>
<reference evidence="2 3" key="1">
    <citation type="submission" date="2012-02" db="EMBL/GenBank/DDBJ databases">
        <title>The Genome Sequence of Bacteroides salyersiae CL02T12C01.</title>
        <authorList>
            <consortium name="The Broad Institute Genome Sequencing Platform"/>
            <person name="Earl A."/>
            <person name="Ward D."/>
            <person name="Feldgarden M."/>
            <person name="Gevers D."/>
            <person name="Zitomersky N.L."/>
            <person name="Coyne M.J."/>
            <person name="Comstock L.E."/>
            <person name="Young S.K."/>
            <person name="Zeng Q."/>
            <person name="Gargeya S."/>
            <person name="Fitzgerald M."/>
            <person name="Haas B."/>
            <person name="Abouelleil A."/>
            <person name="Alvarado L."/>
            <person name="Arachchi H.M."/>
            <person name="Berlin A."/>
            <person name="Chapman S.B."/>
            <person name="Gearin G."/>
            <person name="Goldberg J."/>
            <person name="Griggs A."/>
            <person name="Gujja S."/>
            <person name="Hansen M."/>
            <person name="Heiman D."/>
            <person name="Howarth C."/>
            <person name="Larimer J."/>
            <person name="Lui A."/>
            <person name="MacDonald P.J.P."/>
            <person name="McCowen C."/>
            <person name="Montmayeur A."/>
            <person name="Murphy C."/>
            <person name="Neiman D."/>
            <person name="Pearson M."/>
            <person name="Priest M."/>
            <person name="Roberts A."/>
            <person name="Saif S."/>
            <person name="Shea T."/>
            <person name="Sisk P."/>
            <person name="Stolte C."/>
            <person name="Sykes S."/>
            <person name="Wortman J."/>
            <person name="Nusbaum C."/>
            <person name="Birren B."/>
        </authorList>
    </citation>
    <scope>NUCLEOTIDE SEQUENCE [LARGE SCALE GENOMIC DNA]</scope>
    <source>
        <strain evidence="2 3">CL02T12C01</strain>
    </source>
</reference>
<proteinExistence type="predicted"/>
<keyword evidence="3" id="KW-1185">Reference proteome</keyword>
<dbReference type="PATRIC" id="fig|997887.3.peg.2875"/>
<dbReference type="InterPro" id="IPR048958">
    <property type="entry name" value="Polysacc_lyase_14"/>
</dbReference>
<dbReference type="InterPro" id="IPR026444">
    <property type="entry name" value="Secre_tail"/>
</dbReference>
<dbReference type="AlphaFoldDB" id="I9HPK8"/>
<dbReference type="HOGENOM" id="CLU_440537_0_0_10"/>
<dbReference type="Proteomes" id="UP000005150">
    <property type="component" value="Unassembled WGS sequence"/>
</dbReference>
<comment type="caution">
    <text evidence="2">The sequence shown here is derived from an EMBL/GenBank/DDBJ whole genome shotgun (WGS) entry which is preliminary data.</text>
</comment>
<feature type="domain" description="Polysaccharide lyase 14" evidence="1">
    <location>
        <begin position="116"/>
        <end position="267"/>
    </location>
</feature>